<dbReference type="Proteomes" id="UP000290975">
    <property type="component" value="Unassembled WGS sequence"/>
</dbReference>
<dbReference type="AlphaFoldDB" id="A0A249MYH3"/>
<keyword evidence="9" id="KW-1185">Reference proteome</keyword>
<organism evidence="6 8">
    <name type="scientific">Sphingobium xenophagum</name>
    <dbReference type="NCBI Taxonomy" id="121428"/>
    <lineage>
        <taxon>Bacteria</taxon>
        <taxon>Pseudomonadati</taxon>
        <taxon>Pseudomonadota</taxon>
        <taxon>Alphaproteobacteria</taxon>
        <taxon>Sphingomonadales</taxon>
        <taxon>Sphingomonadaceae</taxon>
        <taxon>Sphingobium</taxon>
    </lineage>
</organism>
<dbReference type="InterPro" id="IPR036291">
    <property type="entry name" value="NAD(P)-bd_dom_sf"/>
</dbReference>
<dbReference type="Pfam" id="PF00106">
    <property type="entry name" value="adh_short"/>
    <property type="match status" value="1"/>
</dbReference>
<dbReference type="EMBL" id="BBQY01000038">
    <property type="protein sequence ID" value="GBH32459.1"/>
    <property type="molecule type" value="Genomic_DNA"/>
</dbReference>
<dbReference type="PRINTS" id="PR00081">
    <property type="entry name" value="GDHRDH"/>
</dbReference>
<evidence type="ECO:0000313" key="9">
    <source>
        <dbReference type="Proteomes" id="UP000290975"/>
    </source>
</evidence>
<evidence type="ECO:0000256" key="2">
    <source>
        <dbReference type="ARBA" id="ARBA00022857"/>
    </source>
</evidence>
<dbReference type="SUPFAM" id="SSF51735">
    <property type="entry name" value="NAD(P)-binding Rossmann-fold domains"/>
    <property type="match status" value="1"/>
</dbReference>
<evidence type="ECO:0000313" key="7">
    <source>
        <dbReference type="EMBL" id="GBH32459.1"/>
    </source>
</evidence>
<dbReference type="PRINTS" id="PR00080">
    <property type="entry name" value="SDRFAMILY"/>
</dbReference>
<evidence type="ECO:0000256" key="4">
    <source>
        <dbReference type="ARBA" id="ARBA00051383"/>
    </source>
</evidence>
<name>A0A249MYH3_SPHXE</name>
<proteinExistence type="inferred from homology"/>
<accession>A0A401J730</accession>
<evidence type="ECO:0000256" key="1">
    <source>
        <dbReference type="ARBA" id="ARBA00006484"/>
    </source>
</evidence>
<dbReference type="InterPro" id="IPR002347">
    <property type="entry name" value="SDR_fam"/>
</dbReference>
<comment type="similarity">
    <text evidence="1 5">Belongs to the short-chain dehydrogenases/reductases (SDR) family.</text>
</comment>
<dbReference type="EMBL" id="CP022746">
    <property type="protein sequence ID" value="ASY46312.1"/>
    <property type="molecule type" value="Genomic_DNA"/>
</dbReference>
<dbReference type="Proteomes" id="UP000217141">
    <property type="component" value="Chromosome II"/>
</dbReference>
<dbReference type="RefSeq" id="WP_017183420.1">
    <property type="nucleotide sequence ID" value="NZ_BBQY01000038.1"/>
</dbReference>
<dbReference type="Gene3D" id="3.40.50.720">
    <property type="entry name" value="NAD(P)-binding Rossmann-like Domain"/>
    <property type="match status" value="1"/>
</dbReference>
<reference evidence="6 8" key="2">
    <citation type="submission" date="2017-08" db="EMBL/GenBank/DDBJ databases">
        <title>Whole Genome Sequence of Sphingobium hydrophobicum C1: Insights into Adaption to the Electronic-waste Contaminated Sediment.</title>
        <authorList>
            <person name="Song D."/>
            <person name="Chen X."/>
            <person name="Xu M."/>
        </authorList>
    </citation>
    <scope>NUCLEOTIDE SEQUENCE [LARGE SCALE GENOMIC DNA]</scope>
    <source>
        <strain evidence="6 8">C1</strain>
    </source>
</reference>
<evidence type="ECO:0000313" key="6">
    <source>
        <dbReference type="EMBL" id="ASY46312.1"/>
    </source>
</evidence>
<sequence>MLNFEGRTAFVTGGGNGIGLGLARALLARGAKVAIADIREDAIHTALKTLDNQHVIGIPLDVASRSGFADAADEAERALGPISLLFNNAGINLFQTIDESSFDDWDWVMGVNLHGVINGVMTFVPRMKAAGLGGYVVNTASMASFLCGGAPGIYNTTKFAVRGMSESLRYSLAPHDIGVSLLCPGLVKSHIYASDEVRPATLSENAKPVDGNAVARLAQIHEFGMEPDVIAARTLEAMQENRFHIFPHPEFQDELRVVFDEILADFRPYPADAGHDQRVGFEQMRRESYAKARKAARERA</sequence>
<dbReference type="KEGG" id="shyd:CJD35_17750"/>
<dbReference type="GO" id="GO:0016491">
    <property type="term" value="F:oxidoreductase activity"/>
    <property type="evidence" value="ECO:0007669"/>
    <property type="project" value="UniProtKB-KW"/>
</dbReference>
<dbReference type="CDD" id="cd05233">
    <property type="entry name" value="SDR_c"/>
    <property type="match status" value="1"/>
</dbReference>
<dbReference type="PANTHER" id="PTHR43391:SF14">
    <property type="entry name" value="DEHYDROGENASE_REDUCTASE SDR FAMILY PROTEIN 7-LIKE"/>
    <property type="match status" value="1"/>
</dbReference>
<evidence type="ECO:0000313" key="8">
    <source>
        <dbReference type="Proteomes" id="UP000217141"/>
    </source>
</evidence>
<dbReference type="PANTHER" id="PTHR43391">
    <property type="entry name" value="RETINOL DEHYDROGENASE-RELATED"/>
    <property type="match status" value="1"/>
</dbReference>
<comment type="catalytic activity">
    <reaction evidence="4">
        <text>2,5-dichlorocyclohexa-2,5-dien-1,4-diol + NAD(+) = 2,5-dichlorohydroquinone + NADH + H(+)</text>
        <dbReference type="Rhea" id="RHEA:15741"/>
        <dbReference type="ChEBI" id="CHEBI:15378"/>
        <dbReference type="ChEBI" id="CHEBI:27545"/>
        <dbReference type="ChEBI" id="CHEBI:28975"/>
        <dbReference type="ChEBI" id="CHEBI:57540"/>
        <dbReference type="ChEBI" id="CHEBI:57945"/>
    </reaction>
</comment>
<evidence type="ECO:0000256" key="3">
    <source>
        <dbReference type="ARBA" id="ARBA00023002"/>
    </source>
</evidence>
<dbReference type="Gene3D" id="6.10.250.840">
    <property type="match status" value="1"/>
</dbReference>
<accession>A0A249MYH3</accession>
<reference evidence="7 9" key="1">
    <citation type="submission" date="2014-12" db="EMBL/GenBank/DDBJ databases">
        <title>Whole genome sequencing of Sphingobium xenophagum OW59.</title>
        <authorList>
            <person name="Ohta Y."/>
            <person name="Nishi S."/>
            <person name="Hatada Y."/>
        </authorList>
    </citation>
    <scope>NUCLEOTIDE SEQUENCE [LARGE SCALE GENOMIC DNA]</scope>
    <source>
        <strain evidence="7 9">OW59</strain>
    </source>
</reference>
<gene>
    <name evidence="6" type="ORF">CJD35_17750</name>
    <name evidence="7" type="ORF">MBESOW_P3690</name>
</gene>
<dbReference type="STRING" id="1192759.GCA_000277525_02597"/>
<keyword evidence="3" id="KW-0560">Oxidoreductase</keyword>
<dbReference type="FunFam" id="3.40.50.720:FF:000084">
    <property type="entry name" value="Short-chain dehydrogenase reductase"/>
    <property type="match status" value="1"/>
</dbReference>
<protein>
    <submittedName>
        <fullName evidence="6">Short-chain dehydrogenase</fullName>
    </submittedName>
</protein>
<keyword evidence="2" id="KW-0521">NADP</keyword>
<evidence type="ECO:0000256" key="5">
    <source>
        <dbReference type="RuleBase" id="RU000363"/>
    </source>
</evidence>